<keyword evidence="2" id="KW-1185">Reference proteome</keyword>
<dbReference type="HOGENOM" id="CLU_1460378_0_0_7"/>
<proteinExistence type="predicted"/>
<dbReference type="BioCyc" id="SCEL448385:SCE_RS37605-MONOMER"/>
<dbReference type="Proteomes" id="UP000002139">
    <property type="component" value="Chromosome"/>
</dbReference>
<evidence type="ECO:0000313" key="1">
    <source>
        <dbReference type="EMBL" id="CAN97511.1"/>
    </source>
</evidence>
<dbReference type="KEGG" id="scl:sce7342"/>
<reference evidence="1 2" key="1">
    <citation type="journal article" date="2007" name="Nat. Biotechnol.">
        <title>Complete genome sequence of the myxobacterium Sorangium cellulosum.</title>
        <authorList>
            <person name="Schneiker S."/>
            <person name="Perlova O."/>
            <person name="Kaiser O."/>
            <person name="Gerth K."/>
            <person name="Alici A."/>
            <person name="Altmeyer M.O."/>
            <person name="Bartels D."/>
            <person name="Bekel T."/>
            <person name="Beyer S."/>
            <person name="Bode E."/>
            <person name="Bode H.B."/>
            <person name="Bolten C.J."/>
            <person name="Choudhuri J.V."/>
            <person name="Doss S."/>
            <person name="Elnakady Y.A."/>
            <person name="Frank B."/>
            <person name="Gaigalat L."/>
            <person name="Goesmann A."/>
            <person name="Groeger C."/>
            <person name="Gross F."/>
            <person name="Jelsbak L."/>
            <person name="Jelsbak L."/>
            <person name="Kalinowski J."/>
            <person name="Kegler C."/>
            <person name="Knauber T."/>
            <person name="Konietzny S."/>
            <person name="Kopp M."/>
            <person name="Krause L."/>
            <person name="Krug D."/>
            <person name="Linke B."/>
            <person name="Mahmud T."/>
            <person name="Martinez-Arias R."/>
            <person name="McHardy A.C."/>
            <person name="Merai M."/>
            <person name="Meyer F."/>
            <person name="Mormann S."/>
            <person name="Munoz-Dorado J."/>
            <person name="Perez J."/>
            <person name="Pradella S."/>
            <person name="Rachid S."/>
            <person name="Raddatz G."/>
            <person name="Rosenau F."/>
            <person name="Rueckert C."/>
            <person name="Sasse F."/>
            <person name="Scharfe M."/>
            <person name="Schuster S.C."/>
            <person name="Suen G."/>
            <person name="Treuner-Lange A."/>
            <person name="Velicer G.J."/>
            <person name="Vorholter F.-J."/>
            <person name="Weissman K.J."/>
            <person name="Welch R.D."/>
            <person name="Wenzel S.C."/>
            <person name="Whitworth D.E."/>
            <person name="Wilhelm S."/>
            <person name="Wittmann C."/>
            <person name="Bloecker H."/>
            <person name="Puehler A."/>
            <person name="Mueller R."/>
        </authorList>
    </citation>
    <scope>NUCLEOTIDE SEQUENCE [LARGE SCALE GENOMIC DNA]</scope>
    <source>
        <strain evidence="2">So ce56</strain>
    </source>
</reference>
<dbReference type="EMBL" id="AM746676">
    <property type="protein sequence ID" value="CAN97511.1"/>
    <property type="molecule type" value="Genomic_DNA"/>
</dbReference>
<dbReference type="OrthoDB" id="9886794at2"/>
<protein>
    <submittedName>
        <fullName evidence="1">Uncharacterized protein</fullName>
    </submittedName>
</protein>
<sequence>MTLRDRVLAGVRAAAVWLDDPARGRERRSRLEAALRRAASGVTRAAPARAEGALRPALEQRRWRAGACADIEAALAAGDARGAEELERLLRHVELRRGDALAEIEPPQDRAGVARERAAVCSLLARQAPARRDWRLLNAALKLADRFAPGMSRRVGPEVAADWAAALRDVESALAELEAQCASRS</sequence>
<organism evidence="1 2">
    <name type="scientific">Sorangium cellulosum (strain So ce56)</name>
    <name type="common">Polyangium cellulosum (strain So ce56)</name>
    <dbReference type="NCBI Taxonomy" id="448385"/>
    <lineage>
        <taxon>Bacteria</taxon>
        <taxon>Pseudomonadati</taxon>
        <taxon>Myxococcota</taxon>
        <taxon>Polyangia</taxon>
        <taxon>Polyangiales</taxon>
        <taxon>Polyangiaceae</taxon>
        <taxon>Sorangium</taxon>
    </lineage>
</organism>
<dbReference type="AlphaFoldDB" id="A9EY47"/>
<name>A9EY47_SORC5</name>
<dbReference type="STRING" id="448385.sce7342"/>
<accession>A9EY47</accession>
<dbReference type="RefSeq" id="WP_012239950.1">
    <property type="nucleotide sequence ID" value="NC_010162.1"/>
</dbReference>
<evidence type="ECO:0000313" key="2">
    <source>
        <dbReference type="Proteomes" id="UP000002139"/>
    </source>
</evidence>
<gene>
    <name evidence="1" type="ordered locus">sce7342</name>
</gene>